<dbReference type="Proteomes" id="UP001500542">
    <property type="component" value="Unassembled WGS sequence"/>
</dbReference>
<evidence type="ECO:0000256" key="1">
    <source>
        <dbReference type="SAM" id="MobiDB-lite"/>
    </source>
</evidence>
<evidence type="ECO:0000313" key="3">
    <source>
        <dbReference type="Proteomes" id="UP001500542"/>
    </source>
</evidence>
<proteinExistence type="predicted"/>
<name>A0ABN1RCJ8_9ACTN</name>
<gene>
    <name evidence="2" type="ORF">GCM10009554_61560</name>
</gene>
<dbReference type="EMBL" id="BAAAHK010000017">
    <property type="protein sequence ID" value="GAA0954939.1"/>
    <property type="molecule type" value="Genomic_DNA"/>
</dbReference>
<sequence>MRSLEQHREVIVVPLMQYDGPPAGPGCEGVRFVPVAGMREGHLQYCDARIASSDGNDDPHAAEHHSPIRLAVPAIQQLSHQRRERVEPRSTGFTLAGDGGPDELGRHDDHPAQATSLTEH</sequence>
<keyword evidence="3" id="KW-1185">Reference proteome</keyword>
<evidence type="ECO:0000313" key="2">
    <source>
        <dbReference type="EMBL" id="GAA0954939.1"/>
    </source>
</evidence>
<accession>A0ABN1RCJ8</accession>
<protein>
    <submittedName>
        <fullName evidence="2">Uncharacterized protein</fullName>
    </submittedName>
</protein>
<reference evidence="2 3" key="1">
    <citation type="journal article" date="2019" name="Int. J. Syst. Evol. Microbiol.">
        <title>The Global Catalogue of Microorganisms (GCM) 10K type strain sequencing project: providing services to taxonomists for standard genome sequencing and annotation.</title>
        <authorList>
            <consortium name="The Broad Institute Genomics Platform"/>
            <consortium name="The Broad Institute Genome Sequencing Center for Infectious Disease"/>
            <person name="Wu L."/>
            <person name="Ma J."/>
        </authorList>
    </citation>
    <scope>NUCLEOTIDE SEQUENCE [LARGE SCALE GENOMIC DNA]</scope>
    <source>
        <strain evidence="2 3">JCM 10977</strain>
    </source>
</reference>
<feature type="region of interest" description="Disordered" evidence="1">
    <location>
        <begin position="79"/>
        <end position="120"/>
    </location>
</feature>
<organism evidence="2 3">
    <name type="scientific">Kribbella koreensis</name>
    <dbReference type="NCBI Taxonomy" id="57909"/>
    <lineage>
        <taxon>Bacteria</taxon>
        <taxon>Bacillati</taxon>
        <taxon>Actinomycetota</taxon>
        <taxon>Actinomycetes</taxon>
        <taxon>Propionibacteriales</taxon>
        <taxon>Kribbellaceae</taxon>
        <taxon>Kribbella</taxon>
    </lineage>
</organism>
<comment type="caution">
    <text evidence="2">The sequence shown here is derived from an EMBL/GenBank/DDBJ whole genome shotgun (WGS) entry which is preliminary data.</text>
</comment>